<dbReference type="OrthoDB" id="4955540at2759"/>
<evidence type="ECO:0000313" key="1">
    <source>
        <dbReference type="EMBL" id="CDM36025.1"/>
    </source>
</evidence>
<organism evidence="1 2">
    <name type="scientific">Penicillium roqueforti (strain FM164)</name>
    <dbReference type="NCBI Taxonomy" id="1365484"/>
    <lineage>
        <taxon>Eukaryota</taxon>
        <taxon>Fungi</taxon>
        <taxon>Dikarya</taxon>
        <taxon>Ascomycota</taxon>
        <taxon>Pezizomycotina</taxon>
        <taxon>Eurotiomycetes</taxon>
        <taxon>Eurotiomycetidae</taxon>
        <taxon>Eurotiales</taxon>
        <taxon>Aspergillaceae</taxon>
        <taxon>Penicillium</taxon>
    </lineage>
</organism>
<dbReference type="Proteomes" id="UP000030686">
    <property type="component" value="Unassembled WGS sequence"/>
</dbReference>
<keyword evidence="2" id="KW-1185">Reference proteome</keyword>
<dbReference type="OMA" id="KDTKGWH"/>
<accession>W6QHW9</accession>
<reference evidence="1" key="1">
    <citation type="journal article" date="2014" name="Nat. Commun.">
        <title>Multiple recent horizontal transfers of a large genomic region in cheese making fungi.</title>
        <authorList>
            <person name="Cheeseman K."/>
            <person name="Ropars J."/>
            <person name="Renault P."/>
            <person name="Dupont J."/>
            <person name="Gouzy J."/>
            <person name="Branca A."/>
            <person name="Abraham A.L."/>
            <person name="Ceppi M."/>
            <person name="Conseiller E."/>
            <person name="Debuchy R."/>
            <person name="Malagnac F."/>
            <person name="Goarin A."/>
            <person name="Silar P."/>
            <person name="Lacoste S."/>
            <person name="Sallet E."/>
            <person name="Bensimon A."/>
            <person name="Giraud T."/>
            <person name="Brygoo Y."/>
        </authorList>
    </citation>
    <scope>NUCLEOTIDE SEQUENCE [LARGE SCALE GENOMIC DNA]</scope>
    <source>
        <strain evidence="1">FM164</strain>
    </source>
</reference>
<dbReference type="AlphaFoldDB" id="W6QHW9"/>
<evidence type="ECO:0000313" key="2">
    <source>
        <dbReference type="Proteomes" id="UP000030686"/>
    </source>
</evidence>
<proteinExistence type="predicted"/>
<dbReference type="EMBL" id="HG792018">
    <property type="protein sequence ID" value="CDM36025.1"/>
    <property type="molecule type" value="Genomic_DNA"/>
</dbReference>
<gene>
    <name evidence="1" type="ORF">PROQFM164_S04g000906</name>
</gene>
<protein>
    <submittedName>
        <fullName evidence="1">Genomic scaffold, ProqFM164S04</fullName>
    </submittedName>
</protein>
<name>W6QHW9_PENRF</name>
<sequence length="149" mass="16620">MAALEGVNFVRIFFYLNSNISPEVKASLVALAYATARDKFLAPKAILIRSGLHNTTTRMGKHVIDPQGWHGTFAFKTEGQLEREYHVASHGYTNGKQEYTLTKATHTPEKADGIKRGGPKSRKVVWPDEESLEEYTDSPIGYSHIAGQR</sequence>